<feature type="region of interest" description="Disordered" evidence="3">
    <location>
        <begin position="1"/>
        <end position="101"/>
    </location>
</feature>
<evidence type="ECO:0000313" key="6">
    <source>
        <dbReference type="Proteomes" id="UP001487740"/>
    </source>
</evidence>
<feature type="compositionally biased region" description="Basic and acidic residues" evidence="3">
    <location>
        <begin position="88"/>
        <end position="101"/>
    </location>
</feature>
<evidence type="ECO:0000256" key="1">
    <source>
        <dbReference type="ARBA" id="ARBA00023157"/>
    </source>
</evidence>
<protein>
    <recommendedName>
        <fullName evidence="4">CUB domain-containing protein</fullName>
    </recommendedName>
</protein>
<keyword evidence="6" id="KW-1185">Reference proteome</keyword>
<feature type="region of interest" description="Disordered" evidence="3">
    <location>
        <begin position="176"/>
        <end position="225"/>
    </location>
</feature>
<dbReference type="Proteomes" id="UP001487740">
    <property type="component" value="Unassembled WGS sequence"/>
</dbReference>
<accession>A0AAW0UBF8</accession>
<dbReference type="PROSITE" id="PS01180">
    <property type="entry name" value="CUB"/>
    <property type="match status" value="1"/>
</dbReference>
<feature type="compositionally biased region" description="Pro residues" evidence="3">
    <location>
        <begin position="181"/>
        <end position="190"/>
    </location>
</feature>
<evidence type="ECO:0000256" key="3">
    <source>
        <dbReference type="SAM" id="MobiDB-lite"/>
    </source>
</evidence>
<dbReference type="SUPFAM" id="SSF49854">
    <property type="entry name" value="Spermadhesin, CUB domain"/>
    <property type="match status" value="1"/>
</dbReference>
<dbReference type="AlphaFoldDB" id="A0AAW0UBF8"/>
<feature type="compositionally biased region" description="Basic and acidic residues" evidence="3">
    <location>
        <begin position="52"/>
        <end position="69"/>
    </location>
</feature>
<dbReference type="Gene3D" id="2.60.120.290">
    <property type="entry name" value="Spermadhesin, CUB domain"/>
    <property type="match status" value="1"/>
</dbReference>
<feature type="compositionally biased region" description="Low complexity" evidence="3">
    <location>
        <begin position="205"/>
        <end position="221"/>
    </location>
</feature>
<reference evidence="5 6" key="1">
    <citation type="submission" date="2023-03" db="EMBL/GenBank/DDBJ databases">
        <title>High-quality genome of Scylla paramamosain provides insights in environmental adaptation.</title>
        <authorList>
            <person name="Zhang L."/>
        </authorList>
    </citation>
    <scope>NUCLEOTIDE SEQUENCE [LARGE SCALE GENOMIC DNA]</scope>
    <source>
        <strain evidence="5">LZ_2023a</strain>
        <tissue evidence="5">Muscle</tissue>
    </source>
</reference>
<dbReference type="InterPro" id="IPR000859">
    <property type="entry name" value="CUB_dom"/>
</dbReference>
<dbReference type="CDD" id="cd00041">
    <property type="entry name" value="CUB"/>
    <property type="match status" value="1"/>
</dbReference>
<keyword evidence="1" id="KW-1015">Disulfide bond</keyword>
<comment type="caution">
    <text evidence="5">The sequence shown here is derived from an EMBL/GenBank/DDBJ whole genome shotgun (WGS) entry which is preliminary data.</text>
</comment>
<proteinExistence type="predicted"/>
<evidence type="ECO:0000256" key="2">
    <source>
        <dbReference type="PROSITE-ProRule" id="PRU00059"/>
    </source>
</evidence>
<gene>
    <name evidence="5" type="ORF">O3P69_005121</name>
</gene>
<organism evidence="5 6">
    <name type="scientific">Scylla paramamosain</name>
    <name type="common">Mud crab</name>
    <dbReference type="NCBI Taxonomy" id="85552"/>
    <lineage>
        <taxon>Eukaryota</taxon>
        <taxon>Metazoa</taxon>
        <taxon>Ecdysozoa</taxon>
        <taxon>Arthropoda</taxon>
        <taxon>Crustacea</taxon>
        <taxon>Multicrustacea</taxon>
        <taxon>Malacostraca</taxon>
        <taxon>Eumalacostraca</taxon>
        <taxon>Eucarida</taxon>
        <taxon>Decapoda</taxon>
        <taxon>Pleocyemata</taxon>
        <taxon>Brachyura</taxon>
        <taxon>Eubrachyura</taxon>
        <taxon>Portunoidea</taxon>
        <taxon>Portunidae</taxon>
        <taxon>Portuninae</taxon>
        <taxon>Scylla</taxon>
    </lineage>
</organism>
<dbReference type="SMART" id="SM00042">
    <property type="entry name" value="CUB"/>
    <property type="match status" value="1"/>
</dbReference>
<dbReference type="EMBL" id="JARAKH010000015">
    <property type="protein sequence ID" value="KAK8396909.1"/>
    <property type="molecule type" value="Genomic_DNA"/>
</dbReference>
<evidence type="ECO:0000259" key="4">
    <source>
        <dbReference type="PROSITE" id="PS01180"/>
    </source>
</evidence>
<feature type="domain" description="CUB" evidence="4">
    <location>
        <begin position="445"/>
        <end position="588"/>
    </location>
</feature>
<comment type="caution">
    <text evidence="2">Lacks conserved residue(s) required for the propagation of feature annotation.</text>
</comment>
<dbReference type="InterPro" id="IPR035914">
    <property type="entry name" value="Sperma_CUB_dom_sf"/>
</dbReference>
<feature type="compositionally biased region" description="Polar residues" evidence="3">
    <location>
        <begin position="77"/>
        <end position="87"/>
    </location>
</feature>
<evidence type="ECO:0000313" key="5">
    <source>
        <dbReference type="EMBL" id="KAK8396909.1"/>
    </source>
</evidence>
<name>A0AAW0UBF8_SCYPA</name>
<sequence length="678" mass="75093">MRGRGRGRNWRTASVPEPPVDAFPAPELNSQPAANLDFYQENSSDMAGQDNHNTDMHAPDMDMKMEGQESHVMVSDSDASMQEGEQQAETRKRPWEKPGEHLGDRMCVAQNSAAHVEMRACGGWLGAKRGPDPQEWRPPTLNTEIAASQHESDIKNTSTFPHHGAEAQTLGGAIDLETVPPTKPWTPSPSSPTSQPTPSSPTPSHPYHTHSTSYPTTPLSHANSTAPDTTCKAIIYYGQTVYNGHNAFYWKESDQPNTTPVLVTPSHTRIITYGMKSINITCKLPQGINSQQLTVDASDITKLAVSGARTLVIQFKTASPDLVSTNYNPLSWQPSDDSQGSPILLDASEVKCVQTMKVTIMKVQFTHKSSGKPYPGCDKNNQNHASPSYFEYIDIYNVTKRLCSSTTPITFISHTSEAAGKFVWNGDLDVVPLIQIKVEKTRYCCGGIFYTKFGAQQYHRSTLATSLDYPQPYHLGMECPYIFRCVPKYPGAHCVIKLDFIDFQLARGGQQNLGAGETSGGGVCAGQDRVRVSPHGSFHKGHFVFCHGHPPKASITAYDQVLVHFTSDRRHGRHDRGDRGFVISYVALDSSYCTYSDKDFYLPCECGRGILVDTVDRHNILQTTNHVSILQFKLRRKPRKKPKEPAGTKKMKVARACSGCIINHKFILTTTFCCTYCR</sequence>